<keyword evidence="5 6" id="KW-0413">Isomerase</keyword>
<dbReference type="SUPFAM" id="SSF109998">
    <property type="entry name" value="Triger factor/SurA peptide-binding domain-like"/>
    <property type="match status" value="1"/>
</dbReference>
<gene>
    <name evidence="9" type="ORF">SAMN02745181_2333</name>
</gene>
<feature type="chain" id="PRO_5012590376" description="peptidylprolyl isomerase" evidence="7">
    <location>
        <begin position="20"/>
        <end position="327"/>
    </location>
</feature>
<dbReference type="InterPro" id="IPR000297">
    <property type="entry name" value="PPIase_PpiC"/>
</dbReference>
<organism evidence="9 10">
    <name type="scientific">Rubritalea squalenifaciens DSM 18772</name>
    <dbReference type="NCBI Taxonomy" id="1123071"/>
    <lineage>
        <taxon>Bacteria</taxon>
        <taxon>Pseudomonadati</taxon>
        <taxon>Verrucomicrobiota</taxon>
        <taxon>Verrucomicrobiia</taxon>
        <taxon>Verrucomicrobiales</taxon>
        <taxon>Rubritaleaceae</taxon>
        <taxon>Rubritalea</taxon>
    </lineage>
</organism>
<keyword evidence="4 6" id="KW-0697">Rotamase</keyword>
<dbReference type="Pfam" id="PF13624">
    <property type="entry name" value="SurA_N_3"/>
    <property type="match status" value="1"/>
</dbReference>
<dbReference type="EMBL" id="FQYR01000004">
    <property type="protein sequence ID" value="SHJ67867.1"/>
    <property type="molecule type" value="Genomic_DNA"/>
</dbReference>
<dbReference type="OrthoDB" id="9778023at2"/>
<dbReference type="FunCoup" id="A0A1M6L9K4">
    <property type="interactions" value="118"/>
</dbReference>
<name>A0A1M6L9K4_9BACT</name>
<dbReference type="PANTHER" id="PTHR47245">
    <property type="entry name" value="PEPTIDYLPROLYL ISOMERASE"/>
    <property type="match status" value="1"/>
</dbReference>
<dbReference type="EC" id="5.2.1.8" evidence="2"/>
<dbReference type="PROSITE" id="PS50198">
    <property type="entry name" value="PPIC_PPIASE_2"/>
    <property type="match status" value="1"/>
</dbReference>
<dbReference type="InterPro" id="IPR050245">
    <property type="entry name" value="PrsA_foldase"/>
</dbReference>
<accession>A0A1M6L9K4</accession>
<proteinExistence type="predicted"/>
<evidence type="ECO:0000256" key="3">
    <source>
        <dbReference type="ARBA" id="ARBA00022729"/>
    </source>
</evidence>
<dbReference type="InParanoid" id="A0A1M6L9K4"/>
<evidence type="ECO:0000313" key="9">
    <source>
        <dbReference type="EMBL" id="SHJ67867.1"/>
    </source>
</evidence>
<dbReference type="Proteomes" id="UP000184510">
    <property type="component" value="Unassembled WGS sequence"/>
</dbReference>
<dbReference type="GO" id="GO:0003755">
    <property type="term" value="F:peptidyl-prolyl cis-trans isomerase activity"/>
    <property type="evidence" value="ECO:0007669"/>
    <property type="project" value="UniProtKB-KW"/>
</dbReference>
<dbReference type="InterPro" id="IPR027304">
    <property type="entry name" value="Trigger_fact/SurA_dom_sf"/>
</dbReference>
<dbReference type="InterPro" id="IPR046357">
    <property type="entry name" value="PPIase_dom_sf"/>
</dbReference>
<feature type="signal peptide" evidence="7">
    <location>
        <begin position="1"/>
        <end position="19"/>
    </location>
</feature>
<evidence type="ECO:0000256" key="1">
    <source>
        <dbReference type="ARBA" id="ARBA00000971"/>
    </source>
</evidence>
<sequence length="327" mass="37555">MKSLLKLSFLLLMSAATHAAVEVNAIAAKVNGRVVTKNEVSFLLSPVRSYLTTKYPRETAEYYKELKKAKDKVLEELIERELAIHAFKEMKAQIPDHILDSEIRRKIRSDFNGSDSQFRDALKKQGISYNKFKDLTRRKLIVQAMRAQQFADIAPPTPTELRKEYNKIAPKLRDTSKDKCDFEKMYIPMIDQDNLAATPESQLKLAEDLIKQLKEGADFAELAKKHSKDAFAQDGGKQEDVARVDLNPGIAMMIFENPENTILGPLKDGRGYHIIRCTKQHLGPTPSLNDKQVRRVVESNVRREKSSARYERWITRLKRHAMIKRNM</sequence>
<evidence type="ECO:0000256" key="2">
    <source>
        <dbReference type="ARBA" id="ARBA00013194"/>
    </source>
</evidence>
<dbReference type="Gene3D" id="3.10.50.40">
    <property type="match status" value="1"/>
</dbReference>
<keyword evidence="3 7" id="KW-0732">Signal</keyword>
<evidence type="ECO:0000256" key="5">
    <source>
        <dbReference type="ARBA" id="ARBA00023235"/>
    </source>
</evidence>
<keyword evidence="10" id="KW-1185">Reference proteome</keyword>
<dbReference type="STRING" id="1123071.SAMN02745181_2333"/>
<dbReference type="RefSeq" id="WP_143183932.1">
    <property type="nucleotide sequence ID" value="NZ_FQYR01000004.1"/>
</dbReference>
<evidence type="ECO:0000313" key="10">
    <source>
        <dbReference type="Proteomes" id="UP000184510"/>
    </source>
</evidence>
<evidence type="ECO:0000256" key="7">
    <source>
        <dbReference type="SAM" id="SignalP"/>
    </source>
</evidence>
<evidence type="ECO:0000259" key="8">
    <source>
        <dbReference type="PROSITE" id="PS50198"/>
    </source>
</evidence>
<dbReference type="Pfam" id="PF13616">
    <property type="entry name" value="Rotamase_3"/>
    <property type="match status" value="1"/>
</dbReference>
<dbReference type="SUPFAM" id="SSF54534">
    <property type="entry name" value="FKBP-like"/>
    <property type="match status" value="1"/>
</dbReference>
<dbReference type="AlphaFoldDB" id="A0A1M6L9K4"/>
<dbReference type="Gene3D" id="1.10.4030.10">
    <property type="entry name" value="Porin chaperone SurA, peptide-binding domain"/>
    <property type="match status" value="1"/>
</dbReference>
<evidence type="ECO:0000256" key="6">
    <source>
        <dbReference type="PROSITE-ProRule" id="PRU00278"/>
    </source>
</evidence>
<dbReference type="PANTHER" id="PTHR47245:SF1">
    <property type="entry name" value="FOLDASE PROTEIN PRSA"/>
    <property type="match status" value="1"/>
</dbReference>
<evidence type="ECO:0000256" key="4">
    <source>
        <dbReference type="ARBA" id="ARBA00023110"/>
    </source>
</evidence>
<protein>
    <recommendedName>
        <fullName evidence="2">peptidylprolyl isomerase</fullName>
        <ecNumber evidence="2">5.2.1.8</ecNumber>
    </recommendedName>
</protein>
<comment type="catalytic activity">
    <reaction evidence="1">
        <text>[protein]-peptidylproline (omega=180) = [protein]-peptidylproline (omega=0)</text>
        <dbReference type="Rhea" id="RHEA:16237"/>
        <dbReference type="Rhea" id="RHEA-COMP:10747"/>
        <dbReference type="Rhea" id="RHEA-COMP:10748"/>
        <dbReference type="ChEBI" id="CHEBI:83833"/>
        <dbReference type="ChEBI" id="CHEBI:83834"/>
        <dbReference type="EC" id="5.2.1.8"/>
    </reaction>
</comment>
<feature type="domain" description="PpiC" evidence="8">
    <location>
        <begin position="179"/>
        <end position="279"/>
    </location>
</feature>
<reference evidence="9 10" key="1">
    <citation type="submission" date="2016-11" db="EMBL/GenBank/DDBJ databases">
        <authorList>
            <person name="Jaros S."/>
            <person name="Januszkiewicz K."/>
            <person name="Wedrychowicz H."/>
        </authorList>
    </citation>
    <scope>NUCLEOTIDE SEQUENCE [LARGE SCALE GENOMIC DNA]</scope>
    <source>
        <strain evidence="9 10">DSM 18772</strain>
    </source>
</reference>